<dbReference type="InterPro" id="IPR026216">
    <property type="entry name" value="HDA3"/>
</dbReference>
<dbReference type="InterPro" id="IPR038609">
    <property type="entry name" value="HDA1_su2/3_sf"/>
</dbReference>
<dbReference type="EMBL" id="HE612864">
    <property type="protein sequence ID" value="CCE64826.1"/>
    <property type="molecule type" value="Genomic_DNA"/>
</dbReference>
<dbReference type="GeneID" id="11532879"/>
<evidence type="ECO:0000256" key="2">
    <source>
        <dbReference type="SAM" id="MobiDB-lite"/>
    </source>
</evidence>
<name>G8BY48_TETPH</name>
<feature type="coiled-coil region" evidence="1">
    <location>
        <begin position="572"/>
        <end position="620"/>
    </location>
</feature>
<feature type="region of interest" description="Disordered" evidence="2">
    <location>
        <begin position="621"/>
        <end position="648"/>
    </location>
</feature>
<dbReference type="AlphaFoldDB" id="G8BY48"/>
<dbReference type="InterPro" id="IPR021006">
    <property type="entry name" value="Hda2/3"/>
</dbReference>
<organism evidence="3 4">
    <name type="scientific">Tetrapisispora phaffii (strain ATCC 24235 / CBS 4417 / NBRC 1672 / NRRL Y-8282 / UCD 70-5)</name>
    <name type="common">Yeast</name>
    <name type="synonym">Fabospora phaffii</name>
    <dbReference type="NCBI Taxonomy" id="1071381"/>
    <lineage>
        <taxon>Eukaryota</taxon>
        <taxon>Fungi</taxon>
        <taxon>Dikarya</taxon>
        <taxon>Ascomycota</taxon>
        <taxon>Saccharomycotina</taxon>
        <taxon>Saccharomycetes</taxon>
        <taxon>Saccharomycetales</taxon>
        <taxon>Saccharomycetaceae</taxon>
        <taxon>Tetrapisispora</taxon>
    </lineage>
</organism>
<feature type="coiled-coil region" evidence="1">
    <location>
        <begin position="460"/>
        <end position="539"/>
    </location>
</feature>
<dbReference type="RefSeq" id="XP_003687260.1">
    <property type="nucleotide sequence ID" value="XM_003687212.1"/>
</dbReference>
<dbReference type="KEGG" id="tpf:TPHA_0I03250"/>
<dbReference type="OMA" id="GDYWLPT"/>
<dbReference type="HOGENOM" id="CLU_026579_0_0_1"/>
<dbReference type="GO" id="GO:0000122">
    <property type="term" value="P:negative regulation of transcription by RNA polymerase II"/>
    <property type="evidence" value="ECO:0007669"/>
    <property type="project" value="EnsemblFungi"/>
</dbReference>
<proteinExistence type="predicted"/>
<dbReference type="InterPro" id="IPR027417">
    <property type="entry name" value="P-loop_NTPase"/>
</dbReference>
<keyword evidence="4" id="KW-1185">Reference proteome</keyword>
<dbReference type="GO" id="GO:0004407">
    <property type="term" value="F:histone deacetylase activity"/>
    <property type="evidence" value="ECO:0007669"/>
    <property type="project" value="EnsemblFungi"/>
</dbReference>
<dbReference type="GO" id="GO:0003677">
    <property type="term" value="F:DNA binding"/>
    <property type="evidence" value="ECO:0007669"/>
    <property type="project" value="EnsemblFungi"/>
</dbReference>
<dbReference type="Pfam" id="PF11496">
    <property type="entry name" value="HDA2-3"/>
    <property type="match status" value="1"/>
</dbReference>
<dbReference type="OrthoDB" id="3647690at2759"/>
<reference evidence="3 4" key="1">
    <citation type="journal article" date="2011" name="Proc. Natl. Acad. Sci. U.S.A.">
        <title>Evolutionary erosion of yeast sex chromosomes by mating-type switching accidents.</title>
        <authorList>
            <person name="Gordon J.L."/>
            <person name="Armisen D."/>
            <person name="Proux-Wera E."/>
            <person name="Oheigeartaigh S.S."/>
            <person name="Byrne K.P."/>
            <person name="Wolfe K.H."/>
        </authorList>
    </citation>
    <scope>NUCLEOTIDE SEQUENCE [LARGE SCALE GENOMIC DNA]</scope>
    <source>
        <strain evidence="4">ATCC 24235 / CBS 4417 / NBRC 1672 / NRRL Y-8282 / UCD 70-5</strain>
    </source>
</reference>
<dbReference type="GO" id="GO:0031047">
    <property type="term" value="P:regulatory ncRNA-mediated gene silencing"/>
    <property type="evidence" value="ECO:0007669"/>
    <property type="project" value="EnsemblFungi"/>
</dbReference>
<dbReference type="GO" id="GO:0005829">
    <property type="term" value="C:cytosol"/>
    <property type="evidence" value="ECO:0007669"/>
    <property type="project" value="EnsemblFungi"/>
</dbReference>
<evidence type="ECO:0008006" key="5">
    <source>
        <dbReference type="Google" id="ProtNLM"/>
    </source>
</evidence>
<dbReference type="GO" id="GO:0070823">
    <property type="term" value="C:HDA1 complex"/>
    <property type="evidence" value="ECO:0007669"/>
    <property type="project" value="EnsemblFungi"/>
</dbReference>
<keyword evidence="1" id="KW-0175">Coiled coil</keyword>
<sequence length="648" mass="75030">MDLLKILDTKPVPEIVNKNFLSISGNTSGDYWLPTPMTLYQKELTDQIVSLHYSDILRYFETDDFEEDVVMKSLETMCFNSQLVATHPFLLIDHNMPKSLITKEVSAHLAETSGKFNVLKDLVNILHEYETDIALICRSGRTMNLIEALLLGNKVNIKRYDGNSLKTKQKSRNFSRTFHLFPSTDLNFKKYPILIKEQFNMVIALDSSVDTNSSGIDYIIRHGRNSTSIPEKAPVIRLISVNTFDHCNLYFSQIMKKGSREFLTYVTAAVVVLRDRVGVLPPDLRPVYSHKLKYLIDWLEDSSLPWPLPDIYPIKKYTPMDVERSLLLEVHYNQYDDSLESAFTNNKKRGFSSVDRDSQKDFDIKTFYNKKRVQNDYSTNPLKQDMSQLTGITTSNNVHGIDYHLSSGILTYKLIQYINEYYVDITLLNAELKDFEETKPIQEKHKEYLDKDSNDVGAKLRELNEKNSSDLEKAAKFENENKKLYEDIERLENSIESSLEIISSKSETLRSMKDSFIKYHKLQEDLIDAKRMQDSKEAENKYMHNEISRAEVSIKENEEEITKIISDSDVLRNNLKNNMEKFKEKKVAVDERIADLKVSLKKSEDLKEELQAKLIRSVEKLNNLPTPRVRATNSSSTSAGRKYKSRKK</sequence>
<dbReference type="STRING" id="1071381.G8BY48"/>
<dbReference type="GO" id="GO:0003682">
    <property type="term" value="F:chromatin binding"/>
    <property type="evidence" value="ECO:0007669"/>
    <property type="project" value="EnsemblFungi"/>
</dbReference>
<dbReference type="eggNOG" id="ENOG502QT9V">
    <property type="taxonomic scope" value="Eukaryota"/>
</dbReference>
<accession>G8BY48</accession>
<protein>
    <recommendedName>
        <fullName evidence="5">HDA1 complex subunit 3</fullName>
    </recommendedName>
</protein>
<dbReference type="GO" id="GO:0007059">
    <property type="term" value="P:chromosome segregation"/>
    <property type="evidence" value="ECO:0007669"/>
    <property type="project" value="EnsemblFungi"/>
</dbReference>
<dbReference type="Proteomes" id="UP000005666">
    <property type="component" value="Chromosome 9"/>
</dbReference>
<dbReference type="Gene3D" id="3.40.50.12360">
    <property type="match status" value="1"/>
</dbReference>
<dbReference type="PRINTS" id="PR02093">
    <property type="entry name" value="HDA1SUBUNIT3"/>
</dbReference>
<evidence type="ECO:0000313" key="4">
    <source>
        <dbReference type="Proteomes" id="UP000005666"/>
    </source>
</evidence>
<dbReference type="SUPFAM" id="SSF52540">
    <property type="entry name" value="P-loop containing nucleoside triphosphate hydrolases"/>
    <property type="match status" value="1"/>
</dbReference>
<evidence type="ECO:0000313" key="3">
    <source>
        <dbReference type="EMBL" id="CCE64826.1"/>
    </source>
</evidence>
<gene>
    <name evidence="3" type="primary">TPHA0I03250</name>
    <name evidence="3" type="ordered locus">TPHA_0I03250</name>
</gene>
<evidence type="ECO:0000256" key="1">
    <source>
        <dbReference type="SAM" id="Coils"/>
    </source>
</evidence>